<dbReference type="AlphaFoldDB" id="A0A8H7I0G7"/>
<feature type="transmembrane region" description="Helical" evidence="8">
    <location>
        <begin position="93"/>
        <end position="117"/>
    </location>
</feature>
<dbReference type="InterPro" id="IPR006639">
    <property type="entry name" value="Preselin/SPP"/>
</dbReference>
<keyword evidence="5" id="KW-0256">Endoplasmic reticulum</keyword>
<comment type="caution">
    <text evidence="9">The sequence shown here is derived from an EMBL/GenBank/DDBJ whole genome shotgun (WGS) entry which is preliminary data.</text>
</comment>
<dbReference type="GO" id="GO:0016020">
    <property type="term" value="C:membrane"/>
    <property type="evidence" value="ECO:0007669"/>
    <property type="project" value="InterPro"/>
</dbReference>
<feature type="transmembrane region" description="Helical" evidence="8">
    <location>
        <begin position="317"/>
        <end position="334"/>
    </location>
</feature>
<evidence type="ECO:0000256" key="4">
    <source>
        <dbReference type="ARBA" id="ARBA00022801"/>
    </source>
</evidence>
<feature type="transmembrane region" description="Helical" evidence="8">
    <location>
        <begin position="586"/>
        <end position="606"/>
    </location>
</feature>
<organism evidence="9 10">
    <name type="scientific">Rhizoctonia solani</name>
    <dbReference type="NCBI Taxonomy" id="456999"/>
    <lineage>
        <taxon>Eukaryota</taxon>
        <taxon>Fungi</taxon>
        <taxon>Dikarya</taxon>
        <taxon>Basidiomycota</taxon>
        <taxon>Agaricomycotina</taxon>
        <taxon>Agaricomycetes</taxon>
        <taxon>Cantharellales</taxon>
        <taxon>Ceratobasidiaceae</taxon>
        <taxon>Rhizoctonia</taxon>
    </lineage>
</organism>
<dbReference type="InterPro" id="IPR007369">
    <property type="entry name" value="Peptidase_A22B_SPP"/>
</dbReference>
<evidence type="ECO:0000256" key="8">
    <source>
        <dbReference type="SAM" id="Phobius"/>
    </source>
</evidence>
<name>A0A8H7I0G7_9AGAM</name>
<feature type="transmembrane region" description="Helical" evidence="8">
    <location>
        <begin position="289"/>
        <end position="311"/>
    </location>
</feature>
<feature type="transmembrane region" description="Helical" evidence="8">
    <location>
        <begin position="206"/>
        <end position="230"/>
    </location>
</feature>
<evidence type="ECO:0000256" key="6">
    <source>
        <dbReference type="ARBA" id="ARBA00022989"/>
    </source>
</evidence>
<feature type="transmembrane region" description="Helical" evidence="8">
    <location>
        <begin position="648"/>
        <end position="669"/>
    </location>
</feature>
<keyword evidence="6 8" id="KW-1133">Transmembrane helix</keyword>
<sequence>MLQHIDSVLTYGGLVGLASASVYAGSLGSYKAPKPLKVKLQVGEDDSDDDEEELSERLGSSEALLFPILGSIMLGGLYLAFKYLGEEWINKLLGYYFCVMGTGCVWSCLLSITKSVLGSARYKTMPQYRIKFGSNNKPLLKFRLPSLVLIPISAIPSLSFFLSDPKSAIMTDILALSFSHTALGTMKIDSLQTGCILLSGLFLYDIWWVFGTKVMVTVATSLTIPIKLLWPRSILTSLSILPPPEKGSSTMLLGLGDVAVPGLLVALAYRLDMHLRRKGMMKASDGETYFRATMIGYMTGLSMAFAAMHVFKAAQPALLYLSPTCCLSFIFTALKRNEWKYVWAWEDGAEEEKERKEWLEKQKQKENNTMALSKNDDQAGSALSIALIANSDSETVTNMTSLDVDMNTIISSSALVGLATLSVYSGSVGSYNPPAELECLPTSIDENSIPEQTPLRNGVSLRARHVFVGVAIVALSFPIYLLVGPTLSNLTRSILGTDCYRRIPRIRLVLVESRVYLDFERRSTRPDPLAISTLQGVRLTTLFYLLASLATSISYMFGSSKSIYISDVLMFSLAHVDMSLVKPGRLRTACIFLVLVPMLFGCHFGISRPAFSLGYGTLAVSEIPNLNNPSQLLIPTTLNSLSTQPTRIIVLSALDIILPGKFVAFAYRLDAHLRHQGKQGPLTYFGATLVGYTLALSIALGVTHIFGVAQLASLYINPMCFLSFVGTALLRGEWRYIWAWKEGAQEDLGEAEAEKNGVGMKEGGLVMQ</sequence>
<dbReference type="OrthoDB" id="29661at2759"/>
<feature type="transmembrane region" description="Helical" evidence="8">
    <location>
        <begin position="542"/>
        <end position="565"/>
    </location>
</feature>
<feature type="transmembrane region" description="Helical" evidence="8">
    <location>
        <begin position="63"/>
        <end position="81"/>
    </location>
</feature>
<feature type="transmembrane region" description="Helical" evidence="8">
    <location>
        <begin position="681"/>
        <end position="706"/>
    </location>
</feature>
<dbReference type="Pfam" id="PF04258">
    <property type="entry name" value="Peptidase_A22B"/>
    <property type="match status" value="2"/>
</dbReference>
<evidence type="ECO:0000256" key="1">
    <source>
        <dbReference type="ARBA" id="ARBA00004477"/>
    </source>
</evidence>
<evidence type="ECO:0000256" key="7">
    <source>
        <dbReference type="ARBA" id="ARBA00023136"/>
    </source>
</evidence>
<feature type="transmembrane region" description="Helical" evidence="8">
    <location>
        <begin position="466"/>
        <end position="483"/>
    </location>
</feature>
<dbReference type="EMBL" id="JACYCD010000044">
    <property type="protein sequence ID" value="KAF8712220.1"/>
    <property type="molecule type" value="Genomic_DNA"/>
</dbReference>
<evidence type="ECO:0000256" key="3">
    <source>
        <dbReference type="ARBA" id="ARBA00022692"/>
    </source>
</evidence>
<dbReference type="GO" id="GO:0042500">
    <property type="term" value="F:aspartic endopeptidase activity, intramembrane cleaving"/>
    <property type="evidence" value="ECO:0007669"/>
    <property type="project" value="InterPro"/>
</dbReference>
<accession>A0A8H7I0G7</accession>
<keyword evidence="3 8" id="KW-0812">Transmembrane</keyword>
<dbReference type="PANTHER" id="PTHR12174:SF23">
    <property type="entry name" value="MINOR HISTOCOMPATIBILITY ANTIGEN H13"/>
    <property type="match status" value="1"/>
</dbReference>
<dbReference type="PANTHER" id="PTHR12174">
    <property type="entry name" value="SIGNAL PEPTIDE PEPTIDASE"/>
    <property type="match status" value="1"/>
</dbReference>
<gene>
    <name evidence="9" type="ORF">RHS03_01279</name>
</gene>
<keyword evidence="7 8" id="KW-0472">Membrane</keyword>
<feature type="transmembrane region" description="Helical" evidence="8">
    <location>
        <begin position="250"/>
        <end position="269"/>
    </location>
</feature>
<feature type="transmembrane region" description="Helical" evidence="8">
    <location>
        <begin position="712"/>
        <end position="730"/>
    </location>
</feature>
<feature type="transmembrane region" description="Helical" evidence="8">
    <location>
        <begin position="138"/>
        <end position="162"/>
    </location>
</feature>
<comment type="subcellular location">
    <subcellularLocation>
        <location evidence="1">Endoplasmic reticulum membrane</location>
        <topology evidence="1">Multi-pass membrane protein</topology>
    </subcellularLocation>
</comment>
<comment type="similarity">
    <text evidence="2">Belongs to the peptidase A22B family.</text>
</comment>
<evidence type="ECO:0000313" key="9">
    <source>
        <dbReference type="EMBL" id="KAF8712220.1"/>
    </source>
</evidence>
<feature type="transmembrane region" description="Helical" evidence="8">
    <location>
        <begin position="12"/>
        <end position="30"/>
    </location>
</feature>
<evidence type="ECO:0000256" key="2">
    <source>
        <dbReference type="ARBA" id="ARBA00006859"/>
    </source>
</evidence>
<proteinExistence type="inferred from homology"/>
<dbReference type="SMART" id="SM00730">
    <property type="entry name" value="PSN"/>
    <property type="match status" value="1"/>
</dbReference>
<protein>
    <submittedName>
        <fullName evidence="9">Presenilin, signal peptide peptidase, family</fullName>
    </submittedName>
</protein>
<feature type="non-terminal residue" evidence="9">
    <location>
        <position position="1"/>
    </location>
</feature>
<keyword evidence="4" id="KW-0378">Hydrolase</keyword>
<reference evidence="9" key="1">
    <citation type="submission" date="2020-09" db="EMBL/GenBank/DDBJ databases">
        <title>Comparative genome analyses of four rice-infecting Rhizoctonia solani isolates reveal extensive enrichment of homogalacturonan modification genes.</title>
        <authorList>
            <person name="Lee D.-Y."/>
            <person name="Jeon J."/>
            <person name="Kim K.-T."/>
            <person name="Cheong K."/>
            <person name="Song H."/>
            <person name="Choi G."/>
            <person name="Ko J."/>
            <person name="Opiyo S.O."/>
            <person name="Zuo S."/>
            <person name="Madhav S."/>
            <person name="Lee Y.-H."/>
            <person name="Wang G.-L."/>
        </authorList>
    </citation>
    <scope>NUCLEOTIDE SEQUENCE</scope>
    <source>
        <strain evidence="9">AG1-IA WGL</strain>
    </source>
</reference>
<dbReference type="Proteomes" id="UP000602905">
    <property type="component" value="Unassembled WGS sequence"/>
</dbReference>
<dbReference type="GO" id="GO:0012505">
    <property type="term" value="C:endomembrane system"/>
    <property type="evidence" value="ECO:0007669"/>
    <property type="project" value="UniProtKB-SubCell"/>
</dbReference>
<evidence type="ECO:0000313" key="10">
    <source>
        <dbReference type="Proteomes" id="UP000602905"/>
    </source>
</evidence>
<evidence type="ECO:0000256" key="5">
    <source>
        <dbReference type="ARBA" id="ARBA00022824"/>
    </source>
</evidence>